<dbReference type="Proteomes" id="UP000236752">
    <property type="component" value="Unassembled WGS sequence"/>
</dbReference>
<gene>
    <name evidence="1" type="ORF">SAMN04488045_1641</name>
</gene>
<dbReference type="EMBL" id="FNUZ01000002">
    <property type="protein sequence ID" value="SEG04417.1"/>
    <property type="molecule type" value="Genomic_DNA"/>
</dbReference>
<keyword evidence="1" id="KW-0808">Transferase</keyword>
<dbReference type="GO" id="GO:0016740">
    <property type="term" value="F:transferase activity"/>
    <property type="evidence" value="ECO:0007669"/>
    <property type="project" value="UniProtKB-KW"/>
</dbReference>
<keyword evidence="2" id="KW-1185">Reference proteome</keyword>
<evidence type="ECO:0000313" key="1">
    <source>
        <dbReference type="EMBL" id="SEG04417.1"/>
    </source>
</evidence>
<sequence length="344" mass="38967">MLNLRLEDVSDLVTIVSGKIRTNAVSMFAIVKDEMDLLPAFLDHYRELGFSQFLIFDDQSSDGGRAFLEAQNDVVLFTSHLTFGVPVTVTFPDGSRREDRAGIYFKAAIPHVYCPDQIVGYFDADEFLFLPPDVSIQQVIDRMDKEAADCAVASVVEFFPEAISGLAGPMPKDFQGLLGSYPCFEPEPLVNLRKGMDPELINLSKTNRLFEQYGVQPSVEGGFFKRLLTSRREKKAQLFQKSPRHKIPLVRRSNTSWQIGSHYCNQPPSDSILLTIGHFVFTARFAEKIARAQEWKAHTSGASKYRYYSELLSKMEAVDGRFVGPETQKFESEEQFLDCGLMRW</sequence>
<name>A0A1H5WZF7_9RHOB</name>
<accession>A0A1H5WZF7</accession>
<reference evidence="1 2" key="1">
    <citation type="submission" date="2016-10" db="EMBL/GenBank/DDBJ databases">
        <authorList>
            <person name="de Groot N.N."/>
        </authorList>
    </citation>
    <scope>NUCLEOTIDE SEQUENCE [LARGE SCALE GENOMIC DNA]</scope>
    <source>
        <strain evidence="1 2">DSM 26915</strain>
    </source>
</reference>
<evidence type="ECO:0000313" key="2">
    <source>
        <dbReference type="Proteomes" id="UP000236752"/>
    </source>
</evidence>
<dbReference type="AlphaFoldDB" id="A0A1H5WZF7"/>
<dbReference type="RefSeq" id="WP_103909959.1">
    <property type="nucleotide sequence ID" value="NZ_FNUZ01000002.1"/>
</dbReference>
<organism evidence="1 2">
    <name type="scientific">Thalassococcus halodurans</name>
    <dbReference type="NCBI Taxonomy" id="373675"/>
    <lineage>
        <taxon>Bacteria</taxon>
        <taxon>Pseudomonadati</taxon>
        <taxon>Pseudomonadota</taxon>
        <taxon>Alphaproteobacteria</taxon>
        <taxon>Rhodobacterales</taxon>
        <taxon>Roseobacteraceae</taxon>
        <taxon>Thalassococcus</taxon>
    </lineage>
</organism>
<protein>
    <submittedName>
        <fullName evidence="1">Glycosyl transferase family 2</fullName>
    </submittedName>
</protein>
<proteinExistence type="predicted"/>
<dbReference type="OrthoDB" id="3010234at2"/>
<dbReference type="Pfam" id="PF13704">
    <property type="entry name" value="Glyco_tranf_2_4"/>
    <property type="match status" value="1"/>
</dbReference>